<dbReference type="AlphaFoldDB" id="A0A382YA56"/>
<dbReference type="EMBL" id="UINC01174171">
    <property type="protein sequence ID" value="SVD80163.1"/>
    <property type="molecule type" value="Genomic_DNA"/>
</dbReference>
<accession>A0A382YA56</accession>
<reference evidence="1" key="1">
    <citation type="submission" date="2018-05" db="EMBL/GenBank/DDBJ databases">
        <authorList>
            <person name="Lanie J.A."/>
            <person name="Ng W.-L."/>
            <person name="Kazmierczak K.M."/>
            <person name="Andrzejewski T.M."/>
            <person name="Davidsen T.M."/>
            <person name="Wayne K.J."/>
            <person name="Tettelin H."/>
            <person name="Glass J.I."/>
            <person name="Rusch D."/>
            <person name="Podicherti R."/>
            <person name="Tsui H.-C.T."/>
            <person name="Winkler M.E."/>
        </authorList>
    </citation>
    <scope>NUCLEOTIDE SEQUENCE</scope>
</reference>
<proteinExistence type="predicted"/>
<name>A0A382YA56_9ZZZZ</name>
<organism evidence="1">
    <name type="scientific">marine metagenome</name>
    <dbReference type="NCBI Taxonomy" id="408172"/>
    <lineage>
        <taxon>unclassified sequences</taxon>
        <taxon>metagenomes</taxon>
        <taxon>ecological metagenomes</taxon>
    </lineage>
</organism>
<sequence>MPSSQIERKLAAIIFTDIAGYTELLCKTI</sequence>
<protein>
    <submittedName>
        <fullName evidence="1">Uncharacterized protein</fullName>
    </submittedName>
</protein>
<evidence type="ECO:0000313" key="1">
    <source>
        <dbReference type="EMBL" id="SVD80163.1"/>
    </source>
</evidence>
<gene>
    <name evidence="1" type="ORF">METZ01_LOCUS433017</name>
</gene>